<dbReference type="Proteomes" id="UP000604475">
    <property type="component" value="Unassembled WGS sequence"/>
</dbReference>
<dbReference type="AlphaFoldDB" id="A0A937USN6"/>
<feature type="region of interest" description="Disordered" evidence="1">
    <location>
        <begin position="36"/>
        <end position="56"/>
    </location>
</feature>
<feature type="region of interest" description="Disordered" evidence="1">
    <location>
        <begin position="283"/>
        <end position="335"/>
    </location>
</feature>
<feature type="signal peptide" evidence="2">
    <location>
        <begin position="1"/>
        <end position="18"/>
    </location>
</feature>
<feature type="chain" id="PRO_5036930589" evidence="2">
    <location>
        <begin position="19"/>
        <end position="382"/>
    </location>
</feature>
<feature type="compositionally biased region" description="Gly residues" evidence="1">
    <location>
        <begin position="41"/>
        <end position="51"/>
    </location>
</feature>
<dbReference type="RefSeq" id="WP_203001927.1">
    <property type="nucleotide sequence ID" value="NZ_JADWYU010000247.1"/>
</dbReference>
<proteinExistence type="predicted"/>
<evidence type="ECO:0000256" key="1">
    <source>
        <dbReference type="SAM" id="MobiDB-lite"/>
    </source>
</evidence>
<sequence>MLIGAAALVASVASVALAAILTLSAGGKDQTVLSSSPYAAGGPGSPSGGVGLEWEPRGRYAEDDGFRQQATALWDRSTSVIPQAPRGAHTGVRVLYADYSEIVGAVAVLQGADASGQLRLGILTGPYRLVPQPAPDASTAVGELVLREDRPAPHTDATQVSLLTRHLPATVTYRSDPYTQDPTLHDGVLGLALAQPDATVRSFTSTSFDSYSDGHSPTGPWRATIMPPSATLANVTLTVEHDGKAIYTGPLDGTGLADPTTPPGGTIEGLAVTYLPPGFRPTAAPTTQTSQGVTRTTSTYRDSSGTTIQITASRGSSGTPPGATGSPTTTHGGKEAQLITGADGTDTITWQETPDLVIAITGPHAHQVDLYNIGHALTPAQK</sequence>
<name>A0A937USN6_9ACTN</name>
<keyword evidence="2" id="KW-0732">Signal</keyword>
<feature type="compositionally biased region" description="Low complexity" evidence="1">
    <location>
        <begin position="286"/>
        <end position="299"/>
    </location>
</feature>
<evidence type="ECO:0000313" key="3">
    <source>
        <dbReference type="EMBL" id="MBL7630450.1"/>
    </source>
</evidence>
<reference evidence="3" key="1">
    <citation type="submission" date="2020-12" db="EMBL/GenBank/DDBJ databases">
        <title>Genomic characterization of non-nitrogen-fixing Frankia strains.</title>
        <authorList>
            <person name="Carlos-Shanley C."/>
            <person name="Guerra T."/>
            <person name="Hahn D."/>
        </authorList>
    </citation>
    <scope>NUCLEOTIDE SEQUENCE</scope>
    <source>
        <strain evidence="3">CN6</strain>
    </source>
</reference>
<feature type="compositionally biased region" description="Polar residues" evidence="1">
    <location>
        <begin position="300"/>
        <end position="310"/>
    </location>
</feature>
<feature type="compositionally biased region" description="Low complexity" evidence="1">
    <location>
        <begin position="311"/>
        <end position="331"/>
    </location>
</feature>
<evidence type="ECO:0000313" key="4">
    <source>
        <dbReference type="Proteomes" id="UP000604475"/>
    </source>
</evidence>
<protein>
    <submittedName>
        <fullName evidence="3">Uncharacterized protein</fullName>
    </submittedName>
</protein>
<gene>
    <name evidence="3" type="ORF">I7412_25475</name>
</gene>
<accession>A0A937USN6</accession>
<comment type="caution">
    <text evidence="3">The sequence shown here is derived from an EMBL/GenBank/DDBJ whole genome shotgun (WGS) entry which is preliminary data.</text>
</comment>
<evidence type="ECO:0000256" key="2">
    <source>
        <dbReference type="SAM" id="SignalP"/>
    </source>
</evidence>
<organism evidence="3 4">
    <name type="scientific">Frankia nepalensis</name>
    <dbReference type="NCBI Taxonomy" id="1836974"/>
    <lineage>
        <taxon>Bacteria</taxon>
        <taxon>Bacillati</taxon>
        <taxon>Actinomycetota</taxon>
        <taxon>Actinomycetes</taxon>
        <taxon>Frankiales</taxon>
        <taxon>Frankiaceae</taxon>
        <taxon>Frankia</taxon>
    </lineage>
</organism>
<dbReference type="EMBL" id="JAEACQ010000249">
    <property type="protein sequence ID" value="MBL7630450.1"/>
    <property type="molecule type" value="Genomic_DNA"/>
</dbReference>
<keyword evidence="4" id="KW-1185">Reference proteome</keyword>